<protein>
    <submittedName>
        <fullName evidence="1">Uncharacterized protein</fullName>
    </submittedName>
</protein>
<reference evidence="1 2" key="1">
    <citation type="submission" date="2024-06" db="EMBL/GenBank/DDBJ databases">
        <title>The Natural Products Discovery Center: Release of the First 8490 Sequenced Strains for Exploring Actinobacteria Biosynthetic Diversity.</title>
        <authorList>
            <person name="Kalkreuter E."/>
            <person name="Kautsar S.A."/>
            <person name="Yang D."/>
            <person name="Bader C.D."/>
            <person name="Teijaro C.N."/>
            <person name="Fluegel L."/>
            <person name="Davis C.M."/>
            <person name="Simpson J.R."/>
            <person name="Lauterbach L."/>
            <person name="Steele A.D."/>
            <person name="Gui C."/>
            <person name="Meng S."/>
            <person name="Li G."/>
            <person name="Viehrig K."/>
            <person name="Ye F."/>
            <person name="Su P."/>
            <person name="Kiefer A.F."/>
            <person name="Nichols A."/>
            <person name="Cepeda A.J."/>
            <person name="Yan W."/>
            <person name="Fan B."/>
            <person name="Jiang Y."/>
            <person name="Adhikari A."/>
            <person name="Zheng C.-J."/>
            <person name="Schuster L."/>
            <person name="Cowan T.M."/>
            <person name="Smanski M.J."/>
            <person name="Chevrette M.G."/>
            <person name="De Carvalho L.P.S."/>
            <person name="Shen B."/>
        </authorList>
    </citation>
    <scope>NUCLEOTIDE SEQUENCE [LARGE SCALE GENOMIC DNA]</scope>
    <source>
        <strain evidence="1 2">NPDC053791</strain>
    </source>
</reference>
<keyword evidence="2" id="KW-1185">Reference proteome</keyword>
<evidence type="ECO:0000313" key="2">
    <source>
        <dbReference type="Proteomes" id="UP001552479"/>
    </source>
</evidence>
<dbReference type="EMBL" id="JBFASG010000001">
    <property type="protein sequence ID" value="MEV4921405.1"/>
    <property type="molecule type" value="Genomic_DNA"/>
</dbReference>
<name>A0ABV3IMM0_9ACTN</name>
<comment type="caution">
    <text evidence="1">The sequence shown here is derived from an EMBL/GenBank/DDBJ whole genome shotgun (WGS) entry which is preliminary data.</text>
</comment>
<dbReference type="Proteomes" id="UP001552479">
    <property type="component" value="Unassembled WGS sequence"/>
</dbReference>
<evidence type="ECO:0000313" key="1">
    <source>
        <dbReference type="EMBL" id="MEV4921405.1"/>
    </source>
</evidence>
<sequence length="466" mass="47840">MRASAETGLRLTPGTILLATGSDGVLLHCRAPVAAYVPPAAMDWAARGAAVPAEHEAAYARCLEAWRSAGLLEGTAPQNVAGAGPSRAGASRALPAVDRPVLVIVSSPGCGYCLHLRADLEANREALARLDASVLLVGDGSPTAWGARPAPGRAEELAEAWADVARQGTPSAVLLAPAPGGSPRILRGFDAVTAALIELGGGDPGRTVSEVPTSCSATVGAGPVDVLVTVHARGRAVGVAARGPGPVSVVAGLVAEESAPGGDTGYVPVTLRVERPRNVWLIFRGGELVARSRSAGETLSLLRRITAGFGPPEGHQSRLLCGALVHTGGRAVLVPRNWLSHFVVCSSLLARSGWRPCPDPYVLLETAPGPDPDDARPVLVHPSPAGIPQRTPVTAVLAQPPDRPRPAAHARGRALAAIVNWLARPVTPQQLREAYALLSGLPVHLGTREESAAFLTAAATDAEAPS</sequence>
<gene>
    <name evidence="1" type="ORF">AB0L03_00885</name>
</gene>
<dbReference type="RefSeq" id="WP_366086295.1">
    <property type="nucleotide sequence ID" value="NZ_JBFASG010000001.1"/>
</dbReference>
<dbReference type="InterPro" id="IPR017937">
    <property type="entry name" value="Thioredoxin_CS"/>
</dbReference>
<organism evidence="1 2">
    <name type="scientific">Streptomyces roseoverticillatus</name>
    <dbReference type="NCBI Taxonomy" id="66429"/>
    <lineage>
        <taxon>Bacteria</taxon>
        <taxon>Bacillati</taxon>
        <taxon>Actinomycetota</taxon>
        <taxon>Actinomycetes</taxon>
        <taxon>Kitasatosporales</taxon>
        <taxon>Streptomycetaceae</taxon>
        <taxon>Streptomyces</taxon>
    </lineage>
</organism>
<proteinExistence type="predicted"/>
<accession>A0ABV3IMM0</accession>
<dbReference type="PROSITE" id="PS00194">
    <property type="entry name" value="THIOREDOXIN_1"/>
    <property type="match status" value="1"/>
</dbReference>